<evidence type="ECO:0000313" key="2">
    <source>
        <dbReference type="EMBL" id="OTA02192.1"/>
    </source>
</evidence>
<accession>A0A2H2ZAW8</accession>
<dbReference type="Proteomes" id="UP000219286">
    <property type="component" value="Unassembled WGS sequence"/>
</dbReference>
<dbReference type="InterPro" id="IPR053137">
    <property type="entry name" value="NLR-like"/>
</dbReference>
<keyword evidence="1" id="KW-0472">Membrane</keyword>
<organism evidence="2 3">
    <name type="scientific">Trichoderma parareesei</name>
    <name type="common">Filamentous fungus</name>
    <dbReference type="NCBI Taxonomy" id="858221"/>
    <lineage>
        <taxon>Eukaryota</taxon>
        <taxon>Fungi</taxon>
        <taxon>Dikarya</taxon>
        <taxon>Ascomycota</taxon>
        <taxon>Pezizomycotina</taxon>
        <taxon>Sordariomycetes</taxon>
        <taxon>Hypocreomycetidae</taxon>
        <taxon>Hypocreales</taxon>
        <taxon>Hypocreaceae</taxon>
        <taxon>Trichoderma</taxon>
    </lineage>
</organism>
<dbReference type="OrthoDB" id="20872at2759"/>
<feature type="transmembrane region" description="Helical" evidence="1">
    <location>
        <begin position="207"/>
        <end position="228"/>
    </location>
</feature>
<dbReference type="Gene3D" id="3.40.50.1580">
    <property type="entry name" value="Nucleoside phosphorylase domain"/>
    <property type="match status" value="1"/>
</dbReference>
<gene>
    <name evidence="2" type="ORF">A9Z42_0025450</name>
</gene>
<dbReference type="AlphaFoldDB" id="A0A2H2ZAW8"/>
<dbReference type="PANTHER" id="PTHR46082">
    <property type="entry name" value="ATP/GTP-BINDING PROTEIN-RELATED"/>
    <property type="match status" value="1"/>
</dbReference>
<reference evidence="2 3" key="1">
    <citation type="journal article" date="2015" name="Genome Announc.">
        <title>Genome sequence and annotation of Trichoderma parareesei, the ancestor of the cellulase producer Trichoderma reesei.</title>
        <authorList>
            <person name="Yang D."/>
            <person name="Pomraning K."/>
            <person name="Kopchinskiy A."/>
            <person name="Karimi Aghcheh R."/>
            <person name="Atanasova L."/>
            <person name="Chenthamara K."/>
            <person name="Baker S.E."/>
            <person name="Zhang R."/>
            <person name="Shen Q."/>
            <person name="Freitag M."/>
            <person name="Kubicek C.P."/>
            <person name="Druzhinina I.S."/>
        </authorList>
    </citation>
    <scope>NUCLEOTIDE SEQUENCE [LARGE SCALE GENOMIC DNA]</scope>
    <source>
        <strain evidence="2 3">CBS 125925</strain>
    </source>
</reference>
<evidence type="ECO:0000256" key="1">
    <source>
        <dbReference type="SAM" id="Phobius"/>
    </source>
</evidence>
<keyword evidence="1" id="KW-1133">Transmembrane helix</keyword>
<dbReference type="EMBL" id="LFMI01000293">
    <property type="protein sequence ID" value="OTA02192.1"/>
    <property type="molecule type" value="Genomic_DNA"/>
</dbReference>
<dbReference type="SUPFAM" id="SSF53167">
    <property type="entry name" value="Purine and uridine phosphorylases"/>
    <property type="match status" value="1"/>
</dbReference>
<dbReference type="GO" id="GO:0003824">
    <property type="term" value="F:catalytic activity"/>
    <property type="evidence" value="ECO:0007669"/>
    <property type="project" value="InterPro"/>
</dbReference>
<evidence type="ECO:0000313" key="3">
    <source>
        <dbReference type="Proteomes" id="UP000219286"/>
    </source>
</evidence>
<dbReference type="PANTHER" id="PTHR46082:SF11">
    <property type="entry name" value="AAA+ ATPASE DOMAIN-CONTAINING PROTEIN-RELATED"/>
    <property type="match status" value="1"/>
</dbReference>
<dbReference type="GO" id="GO:0009116">
    <property type="term" value="P:nucleoside metabolic process"/>
    <property type="evidence" value="ECO:0007669"/>
    <property type="project" value="InterPro"/>
</dbReference>
<protein>
    <submittedName>
        <fullName evidence="2">Uncharacterized protein</fullName>
    </submittedName>
</protein>
<dbReference type="InterPro" id="IPR035994">
    <property type="entry name" value="Nucleoside_phosphorylase_sf"/>
</dbReference>
<sequence>MPEPNDIPMPPKALTHKDYTVGWICALPKEKAASKAMLDAIHDGPLPLDRDPYTYTLGSIGNHNVVIACLPEIGTNAAASLITQMSNTFPSIKFCLMVGIGGGIPPQVRLGDIVVSKPSGIFPGVVQWDLGRSEEVGFRRTGALDRPPKVLLTALGDLQMAHDLHGTKIPTYMKEMEEKYPNMVGKYTWSSHLKDPLFEPFKPRKDLTFWVSVATVIYEMLVVLFRLLSGRYEPEGRDMPNMPDPDNGDGQPRVPEIHYGLIASGNQVIKDRDVRDQINRDLGGEVLCLEMEAAGLMNNFPCIVIRGICDYADAGKNKDWQKYAAALAAAFAKEFLQHVRPAAVASEPSVKEFLLRQG</sequence>
<keyword evidence="3" id="KW-1185">Reference proteome</keyword>
<proteinExistence type="predicted"/>
<comment type="caution">
    <text evidence="2">The sequence shown here is derived from an EMBL/GenBank/DDBJ whole genome shotgun (WGS) entry which is preliminary data.</text>
</comment>
<keyword evidence="1" id="KW-0812">Transmembrane</keyword>
<name>A0A2H2ZAW8_TRIPA</name>